<dbReference type="RefSeq" id="WP_208227046.1">
    <property type="nucleotide sequence ID" value="NZ_CP050854.1"/>
</dbReference>
<evidence type="ECO:0000313" key="2">
    <source>
        <dbReference type="EMBL" id="QTF08710.1"/>
    </source>
</evidence>
<name>A0ABX7UTT9_9GAMM</name>
<protein>
    <submittedName>
        <fullName evidence="2">Transposase</fullName>
    </submittedName>
</protein>
<dbReference type="InterPro" id="IPR008490">
    <property type="entry name" value="Transposase_InsH_N"/>
</dbReference>
<feature type="domain" description="Transposase InsH N-terminal" evidence="1">
    <location>
        <begin position="64"/>
        <end position="152"/>
    </location>
</feature>
<accession>A0ABX7UTT9</accession>
<dbReference type="EMBL" id="CP050854">
    <property type="protein sequence ID" value="QTF08710.1"/>
    <property type="molecule type" value="Genomic_DNA"/>
</dbReference>
<reference evidence="2 3" key="1">
    <citation type="submission" date="2020-03" db="EMBL/GenBank/DDBJ databases">
        <authorList>
            <person name="Bakhshi Ganjeh M."/>
        </authorList>
    </citation>
    <scope>NUCLEOTIDE SEQUENCE [LARGE SCALE GENOMIC DNA]</scope>
    <source>
        <strain evidence="3">Iran 50</strain>
    </source>
</reference>
<evidence type="ECO:0000259" key="1">
    <source>
        <dbReference type="Pfam" id="PF05598"/>
    </source>
</evidence>
<keyword evidence="3" id="KW-1185">Reference proteome</keyword>
<evidence type="ECO:0000313" key="3">
    <source>
        <dbReference type="Proteomes" id="UP000671960"/>
    </source>
</evidence>
<dbReference type="Pfam" id="PF05598">
    <property type="entry name" value="DUF772"/>
    <property type="match status" value="1"/>
</dbReference>
<sequence>MKQRRSINGNLEDSIHNVSLSKLDLKLSEWVDKARKIQPVMVKRYGVPWVWLVAHPLWVEMDHLSSFIPPSHALVDLREAIDDVMAGEHDAVSKLGEKCICGVNARTVIRAWLLQILYSRTSARQVYEILTYNMLWRWFIGYDRISEKLPKAEPFIHDMDMVSTDPGALGIVCRCLANHEALHDNTGEFCINHGLLHTLRIRHPARKPSDAEDIFHSNDAEKT</sequence>
<gene>
    <name evidence="2" type="ORF">HC231_12960</name>
</gene>
<organism evidence="2 3">
    <name type="scientific">Brenneria izadpanahii</name>
    <dbReference type="NCBI Taxonomy" id="2722756"/>
    <lineage>
        <taxon>Bacteria</taxon>
        <taxon>Pseudomonadati</taxon>
        <taxon>Pseudomonadota</taxon>
        <taxon>Gammaproteobacteria</taxon>
        <taxon>Enterobacterales</taxon>
        <taxon>Pectobacteriaceae</taxon>
        <taxon>Brenneria</taxon>
    </lineage>
</organism>
<proteinExistence type="predicted"/>
<dbReference type="Proteomes" id="UP000671960">
    <property type="component" value="Chromosome"/>
</dbReference>